<protein>
    <submittedName>
        <fullName evidence="4">Porin family protein</fullName>
    </submittedName>
</protein>
<evidence type="ECO:0000313" key="4">
    <source>
        <dbReference type="EMBL" id="TLS67199.1"/>
    </source>
</evidence>
<dbReference type="Pfam" id="PF13505">
    <property type="entry name" value="OMP_b-brl"/>
    <property type="match status" value="1"/>
</dbReference>
<keyword evidence="1 2" id="KW-0732">Signal</keyword>
<dbReference type="SUPFAM" id="SSF56925">
    <property type="entry name" value="OMPA-like"/>
    <property type="match status" value="1"/>
</dbReference>
<dbReference type="AlphaFoldDB" id="A0A5R9GQJ0"/>
<dbReference type="InterPro" id="IPR011250">
    <property type="entry name" value="OMP/PagP_B-barrel"/>
</dbReference>
<evidence type="ECO:0000313" key="5">
    <source>
        <dbReference type="Proteomes" id="UP000306585"/>
    </source>
</evidence>
<evidence type="ECO:0000256" key="2">
    <source>
        <dbReference type="SAM" id="SignalP"/>
    </source>
</evidence>
<dbReference type="Gene3D" id="2.40.160.20">
    <property type="match status" value="1"/>
</dbReference>
<dbReference type="OrthoDB" id="6115907at2"/>
<dbReference type="EMBL" id="VBRY01000006">
    <property type="protein sequence ID" value="TLS67199.1"/>
    <property type="molecule type" value="Genomic_DNA"/>
</dbReference>
<evidence type="ECO:0000256" key="1">
    <source>
        <dbReference type="ARBA" id="ARBA00022729"/>
    </source>
</evidence>
<feature type="chain" id="PRO_5024361047" evidence="2">
    <location>
        <begin position="21"/>
        <end position="194"/>
    </location>
</feature>
<keyword evidence="5" id="KW-1185">Reference proteome</keyword>
<reference evidence="4 5" key="1">
    <citation type="journal article" date="2019" name="Appl. Environ. Microbiol.">
        <title>Environmental Evidence and Genomic Insight of Iron-oxidizing Bacteria Preference Towards More Corrosion Resistant Stainless Steel at Higher Salinities.</title>
        <authorList>
            <person name="Garrison C.E."/>
            <person name="Price K.A."/>
            <person name="Field E.K."/>
        </authorList>
    </citation>
    <scope>NUCLEOTIDE SEQUENCE [LARGE SCALE GENOMIC DNA]</scope>
    <source>
        <strain evidence="4 5">P3</strain>
    </source>
</reference>
<organism evidence="4 5">
    <name type="scientific">Mariprofundus erugo</name>
    <dbReference type="NCBI Taxonomy" id="2528639"/>
    <lineage>
        <taxon>Bacteria</taxon>
        <taxon>Pseudomonadati</taxon>
        <taxon>Pseudomonadota</taxon>
        <taxon>Candidatius Mariprofundia</taxon>
        <taxon>Mariprofundales</taxon>
        <taxon>Mariprofundaceae</taxon>
        <taxon>Mariprofundus</taxon>
    </lineage>
</organism>
<gene>
    <name evidence="4" type="ORF">FEF65_07080</name>
</gene>
<dbReference type="Proteomes" id="UP000306585">
    <property type="component" value="Unassembled WGS sequence"/>
</dbReference>
<accession>A0A5R9GQJ0</accession>
<dbReference type="RefSeq" id="WP_138239117.1">
    <property type="nucleotide sequence ID" value="NZ_VBRY01000006.1"/>
</dbReference>
<proteinExistence type="predicted"/>
<comment type="caution">
    <text evidence="4">The sequence shown here is derived from an EMBL/GenBank/DDBJ whole genome shotgun (WGS) entry which is preliminary data.</text>
</comment>
<dbReference type="InterPro" id="IPR027385">
    <property type="entry name" value="Beta-barrel_OMP"/>
</dbReference>
<feature type="domain" description="Outer membrane protein beta-barrel" evidence="3">
    <location>
        <begin position="7"/>
        <end position="172"/>
    </location>
</feature>
<name>A0A5R9GQJ0_9PROT</name>
<evidence type="ECO:0000259" key="3">
    <source>
        <dbReference type="Pfam" id="PF13505"/>
    </source>
</evidence>
<sequence length="194" mass="20527">MKKIVVGAAMMLMGGAAAQAQDMAPYAGVGIGAFGLEYQEPGLNQKNTVFGGYGKFGIDVNDYFGVELRLGATTKGSKSYAVGSLGSAVPFSLSFKDDYFLSYLAKLQYPASQDFRVYAMLGATSASIKRTSGALGINDSAKKTAFSYGVGADFNVTEQISAGAEWMQYWNNVTVGSGIKMKMWGAVGTASFHF</sequence>
<feature type="signal peptide" evidence="2">
    <location>
        <begin position="1"/>
        <end position="20"/>
    </location>
</feature>